<dbReference type="NCBIfam" id="TIGR02893">
    <property type="entry name" value="spore_yabQ"/>
    <property type="match status" value="1"/>
</dbReference>
<proteinExistence type="predicted"/>
<feature type="transmembrane region" description="Helical" evidence="1">
    <location>
        <begin position="6"/>
        <end position="27"/>
    </location>
</feature>
<dbReference type="EMBL" id="JBHRRZ010000016">
    <property type="protein sequence ID" value="MFC2948837.1"/>
    <property type="molecule type" value="Genomic_DNA"/>
</dbReference>
<evidence type="ECO:0000256" key="1">
    <source>
        <dbReference type="SAM" id="Phobius"/>
    </source>
</evidence>
<feature type="transmembrane region" description="Helical" evidence="1">
    <location>
        <begin position="39"/>
        <end position="59"/>
    </location>
</feature>
<protein>
    <submittedName>
        <fullName evidence="2">Spore cortex biosynthesis protein YabQ</fullName>
    </submittedName>
</protein>
<name>A0ABV7A727_9BACI</name>
<dbReference type="Pfam" id="PF09578">
    <property type="entry name" value="Spore_YabQ"/>
    <property type="match status" value="1"/>
</dbReference>
<organism evidence="2 3">
    <name type="scientific">Virgibacillus sediminis</name>
    <dbReference type="NCBI Taxonomy" id="202260"/>
    <lineage>
        <taxon>Bacteria</taxon>
        <taxon>Bacillati</taxon>
        <taxon>Bacillota</taxon>
        <taxon>Bacilli</taxon>
        <taxon>Bacillales</taxon>
        <taxon>Bacillaceae</taxon>
        <taxon>Virgibacillus</taxon>
    </lineage>
</organism>
<reference evidence="3" key="1">
    <citation type="journal article" date="2019" name="Int. J. Syst. Evol. Microbiol.">
        <title>The Global Catalogue of Microorganisms (GCM) 10K type strain sequencing project: providing services to taxonomists for standard genome sequencing and annotation.</title>
        <authorList>
            <consortium name="The Broad Institute Genomics Platform"/>
            <consortium name="The Broad Institute Genome Sequencing Center for Infectious Disease"/>
            <person name="Wu L."/>
            <person name="Ma J."/>
        </authorList>
    </citation>
    <scope>NUCLEOTIDE SEQUENCE [LARGE SCALE GENOMIC DNA]</scope>
    <source>
        <strain evidence="3">KCTC 13193</strain>
    </source>
</reference>
<dbReference type="InterPro" id="IPR019074">
    <property type="entry name" value="YabQ"/>
</dbReference>
<evidence type="ECO:0000313" key="3">
    <source>
        <dbReference type="Proteomes" id="UP001595387"/>
    </source>
</evidence>
<dbReference type="RefSeq" id="WP_390306262.1">
    <property type="nucleotide sequence ID" value="NZ_JBHRRZ010000016.1"/>
</dbReference>
<feature type="transmembrane region" description="Helical" evidence="1">
    <location>
        <begin position="71"/>
        <end position="91"/>
    </location>
</feature>
<sequence length="199" mass="23667">MTLSVQFITMIAMVLSGFYLGIIHDTFRRLAIYWRNRVLLSYFLEICFWLAQTGIIFYILFRANGGELRLYIFLACFLGFAAYQALAADVYKRVLEYLIQWFAAVWRFFKRTVQVLLFTPVKWMVLFLAAVLLWLAKLLGIILLSLWKVAITPIYWLLRLFLFLLPSSWQKNLHKLAGVYSTIKNIYKKCREYIMSKRR</sequence>
<keyword evidence="1" id="KW-0472">Membrane</keyword>
<keyword evidence="1" id="KW-1133">Transmembrane helix</keyword>
<keyword evidence="1" id="KW-0812">Transmembrane</keyword>
<accession>A0ABV7A727</accession>
<dbReference type="Proteomes" id="UP001595387">
    <property type="component" value="Unassembled WGS sequence"/>
</dbReference>
<gene>
    <name evidence="2" type="primary">yabQ</name>
    <name evidence="2" type="ORF">ACFODW_10870</name>
</gene>
<evidence type="ECO:0000313" key="2">
    <source>
        <dbReference type="EMBL" id="MFC2948837.1"/>
    </source>
</evidence>
<keyword evidence="3" id="KW-1185">Reference proteome</keyword>
<comment type="caution">
    <text evidence="2">The sequence shown here is derived from an EMBL/GenBank/DDBJ whole genome shotgun (WGS) entry which is preliminary data.</text>
</comment>